<evidence type="ECO:0000256" key="1">
    <source>
        <dbReference type="ARBA" id="ARBA00022485"/>
    </source>
</evidence>
<keyword evidence="2" id="KW-0479">Metal-binding</keyword>
<accession>A0A7G5GSI2</accession>
<dbReference type="GO" id="GO:0016651">
    <property type="term" value="F:oxidoreductase activity, acting on NAD(P)H"/>
    <property type="evidence" value="ECO:0007669"/>
    <property type="project" value="InterPro"/>
</dbReference>
<dbReference type="GO" id="GO:0016020">
    <property type="term" value="C:membrane"/>
    <property type="evidence" value="ECO:0007669"/>
    <property type="project" value="InterPro"/>
</dbReference>
<keyword evidence="5" id="KW-0411">Iron-sulfur</keyword>
<feature type="compositionally biased region" description="Basic and acidic residues" evidence="6">
    <location>
        <begin position="532"/>
        <end position="548"/>
    </location>
</feature>
<sequence>MSYFKDIQSGIRTTIKGLGLTLRHLRNATHRRTPEGIASDNYFDLQNGLVTLQYPHEQLPIPDNGRYRLRNEIDDCIVCDKCAKVCPVDCITIDAIKATEEVGRASDGSPIRLYAAKFDIDMAKCCYCGLCTVVCPTECLTMDKKFDYSEFELGKLTYNFSNLTEEESNEKRSLYEQFLVEKEAAKAAQIAAKAAATAPAAKADTQSVAPKASPARPVFRPTVKPAAKVEPANSEGSSIEHPLTDATPQEMEQIAQGAIETTKHPVFEPTQKPVIHITDVPADAQQVEAKKPVVPKTGFRPSMKPSAAAPSPPSTSDASPSTDVPAETGLVLPTPSAKPAGFRPTMKPPVKEQASEEEPQASEPPKAKPAFRPTMKPAKPVEELPNESSEIAKVDAPVAKPAGFRPSMKPKVAEPEEGDTPSASEPLKAKPAFRPTMKPGLAKPEEPKSDISITPEDAYTKPVEESTSEPVEATVPDVPAAKPAGFRPTMKPKAPVEPKLDTPAPSEEVAPVAKPAGFRPTMKPKATTPEVDEVKADATINKDEKTEDAPVVEPAKPKPAFRPTMKPKPRPNEGESA</sequence>
<evidence type="ECO:0000259" key="7">
    <source>
        <dbReference type="PROSITE" id="PS51379"/>
    </source>
</evidence>
<reference evidence="8 9" key="1">
    <citation type="submission" date="2020-07" db="EMBL/GenBank/DDBJ databases">
        <title>Spirosoma foliorum sp. nov., isolated from the leaves on the Nejang mountain Korea, Republic of.</title>
        <authorList>
            <person name="Ho H."/>
            <person name="Lee Y.-J."/>
            <person name="Nurcahyanto D.-A."/>
            <person name="Kim S.-G."/>
        </authorList>
    </citation>
    <scope>NUCLEOTIDE SEQUENCE [LARGE SCALE GENOMIC DNA]</scope>
    <source>
        <strain evidence="8 9">PL0136</strain>
    </source>
</reference>
<dbReference type="InterPro" id="IPR017900">
    <property type="entry name" value="4Fe4S_Fe_S_CS"/>
</dbReference>
<dbReference type="InterPro" id="IPR010226">
    <property type="entry name" value="NADH_quinone_OxRdtase_chainI"/>
</dbReference>
<dbReference type="PROSITE" id="PS00198">
    <property type="entry name" value="4FE4S_FER_1"/>
    <property type="match status" value="1"/>
</dbReference>
<protein>
    <submittedName>
        <fullName evidence="8">4Fe-4S dicluster domain-containing protein</fullName>
    </submittedName>
</protein>
<feature type="domain" description="4Fe-4S ferredoxin-type" evidence="7">
    <location>
        <begin position="65"/>
        <end position="96"/>
    </location>
</feature>
<dbReference type="KEGG" id="sfol:H3H32_28355"/>
<name>A0A7G5GSI2_9BACT</name>
<feature type="region of interest" description="Disordered" evidence="6">
    <location>
        <begin position="201"/>
        <end position="245"/>
    </location>
</feature>
<proteinExistence type="predicted"/>
<dbReference type="GO" id="GO:0046872">
    <property type="term" value="F:metal ion binding"/>
    <property type="evidence" value="ECO:0007669"/>
    <property type="project" value="UniProtKB-KW"/>
</dbReference>
<dbReference type="AlphaFoldDB" id="A0A7G5GSI2"/>
<dbReference type="Pfam" id="PF12838">
    <property type="entry name" value="Fer4_7"/>
    <property type="match status" value="1"/>
</dbReference>
<gene>
    <name evidence="8" type="ORF">H3H32_28355</name>
</gene>
<dbReference type="Gene3D" id="3.30.70.3270">
    <property type="match status" value="1"/>
</dbReference>
<feature type="compositionally biased region" description="Low complexity" evidence="6">
    <location>
        <begin position="305"/>
        <end position="323"/>
    </location>
</feature>
<dbReference type="PRINTS" id="PR01217">
    <property type="entry name" value="PRICHEXTENSN"/>
</dbReference>
<feature type="compositionally biased region" description="Low complexity" evidence="6">
    <location>
        <begin position="361"/>
        <end position="370"/>
    </location>
</feature>
<dbReference type="SUPFAM" id="SSF54862">
    <property type="entry name" value="4Fe-4S ferredoxins"/>
    <property type="match status" value="1"/>
</dbReference>
<evidence type="ECO:0000256" key="2">
    <source>
        <dbReference type="ARBA" id="ARBA00022723"/>
    </source>
</evidence>
<evidence type="ECO:0000313" key="8">
    <source>
        <dbReference type="EMBL" id="QMW01824.1"/>
    </source>
</evidence>
<dbReference type="Proteomes" id="UP000515369">
    <property type="component" value="Chromosome"/>
</dbReference>
<evidence type="ECO:0000256" key="6">
    <source>
        <dbReference type="SAM" id="MobiDB-lite"/>
    </source>
</evidence>
<dbReference type="InterPro" id="IPR017896">
    <property type="entry name" value="4Fe4S_Fe-S-bd"/>
</dbReference>
<dbReference type="RefSeq" id="WP_182459102.1">
    <property type="nucleotide sequence ID" value="NZ_CP059732.1"/>
</dbReference>
<keyword evidence="3" id="KW-0677">Repeat</keyword>
<evidence type="ECO:0000256" key="4">
    <source>
        <dbReference type="ARBA" id="ARBA00023004"/>
    </source>
</evidence>
<keyword evidence="9" id="KW-1185">Reference proteome</keyword>
<organism evidence="8 9">
    <name type="scientific">Spirosoma foliorum</name>
    <dbReference type="NCBI Taxonomy" id="2710596"/>
    <lineage>
        <taxon>Bacteria</taxon>
        <taxon>Pseudomonadati</taxon>
        <taxon>Bacteroidota</taxon>
        <taxon>Cytophagia</taxon>
        <taxon>Cytophagales</taxon>
        <taxon>Cytophagaceae</taxon>
        <taxon>Spirosoma</taxon>
    </lineage>
</organism>
<keyword evidence="1" id="KW-0004">4Fe-4S</keyword>
<feature type="region of interest" description="Disordered" evidence="6">
    <location>
        <begin position="282"/>
        <end position="577"/>
    </location>
</feature>
<dbReference type="PROSITE" id="PS51379">
    <property type="entry name" value="4FE4S_FER_2"/>
    <property type="match status" value="2"/>
</dbReference>
<keyword evidence="4" id="KW-0408">Iron</keyword>
<dbReference type="PANTHER" id="PTHR10849">
    <property type="entry name" value="NADH DEHYDROGENASE UBIQUINONE IRON-SULFUR PROTEIN 8, MITOCHONDRIAL"/>
    <property type="match status" value="1"/>
</dbReference>
<evidence type="ECO:0000313" key="9">
    <source>
        <dbReference type="Proteomes" id="UP000515369"/>
    </source>
</evidence>
<dbReference type="EMBL" id="CP059732">
    <property type="protein sequence ID" value="QMW01824.1"/>
    <property type="molecule type" value="Genomic_DNA"/>
</dbReference>
<dbReference type="GO" id="GO:0051539">
    <property type="term" value="F:4 iron, 4 sulfur cluster binding"/>
    <property type="evidence" value="ECO:0007669"/>
    <property type="project" value="UniProtKB-KW"/>
</dbReference>
<feature type="domain" description="4Fe-4S ferredoxin-type" evidence="7">
    <location>
        <begin position="116"/>
        <end position="145"/>
    </location>
</feature>
<evidence type="ECO:0000256" key="3">
    <source>
        <dbReference type="ARBA" id="ARBA00022737"/>
    </source>
</evidence>
<evidence type="ECO:0000256" key="5">
    <source>
        <dbReference type="ARBA" id="ARBA00023014"/>
    </source>
</evidence>